<dbReference type="PANTHER" id="PTHR12726:SF0">
    <property type="entry name" value="CERAMIDE GLUCOSYLTRANSFERASE"/>
    <property type="match status" value="1"/>
</dbReference>
<dbReference type="FunFam" id="3.90.550.10:FF:000086">
    <property type="entry name" value="Putative ceramide glucosyltransferase"/>
    <property type="match status" value="1"/>
</dbReference>
<evidence type="ECO:0000256" key="10">
    <source>
        <dbReference type="ARBA" id="ARBA00023136"/>
    </source>
</evidence>
<sequence>MCTKLLLLLRPRVIKIKTAHQSVPRTMDDDETGPFQCVWSESDGFHTATQPLLQQQCARADHGGDAGCLVYLVLAAGWAYNSVVRARELHRIRAAEAAGNALAFLYPNVDDLEHSAQAKLLRVSVVMPLKGFGEHNLSNWRSQVLSMYGGPLEFLFVVESKEDPACEVILQLMRDLKGEVDAKLLVAGYSTTCSQKIHNQLAGVDAMHKDSKYVLFLDDDVQLCPGSIGALVAHMIEHPEIFVLTGYPFDLPSGSISSYCIYEYHLPCSIGFGFGRTFFLWGGCMMMHAEDFRTDRYGMVTGLREGGYSDDMTLAAVAGANQRVISSPERAIFFHPLAKDLSFSRYWNYLQKQTIVLETYNTTYNYWMNRGLFFLHCWASWSFVFPYLTSCVHLLVAMRMLMGASAELYSSWTTGLWLTGCIATATLIELSSMRHLSTVVIDLINALSPGKDPVSISSYNYVKVFVAGIVGNFLYPVSAVYSHVFQHIDWAGVQYWLGNGNICQIQRGSRRWRVVESSKSGWSTEEIHGQFPNKSTVWTLLSDLLMNQSCKLKNS</sequence>
<dbReference type="Proteomes" id="UP000006727">
    <property type="component" value="Chromosome 16"/>
</dbReference>
<keyword evidence="9 11" id="KW-1133">Transmembrane helix</keyword>
<comment type="similarity">
    <text evidence="4">Belongs to the glycosyltransferase 2 family.</text>
</comment>
<evidence type="ECO:0000313" key="12">
    <source>
        <dbReference type="EnsemblPlants" id="Pp3c16_7990V3.5"/>
    </source>
</evidence>
<evidence type="ECO:0000256" key="3">
    <source>
        <dbReference type="ARBA" id="ARBA00004991"/>
    </source>
</evidence>
<dbReference type="InterPro" id="IPR025993">
    <property type="entry name" value="Ceramide_glucosylTrfase"/>
</dbReference>
<dbReference type="InterPro" id="IPR029044">
    <property type="entry name" value="Nucleotide-diphossugar_trans"/>
</dbReference>
<evidence type="ECO:0000313" key="13">
    <source>
        <dbReference type="Proteomes" id="UP000006727"/>
    </source>
</evidence>
<feature type="transmembrane region" description="Helical" evidence="11">
    <location>
        <begin position="408"/>
        <end position="428"/>
    </location>
</feature>
<keyword evidence="13" id="KW-1185">Reference proteome</keyword>
<dbReference type="SUPFAM" id="SSF53448">
    <property type="entry name" value="Nucleotide-diphospho-sugar transferases"/>
    <property type="match status" value="1"/>
</dbReference>
<dbReference type="Gramene" id="Pp3c16_7990V3.5">
    <property type="protein sequence ID" value="Pp3c16_7990V3.5"/>
    <property type="gene ID" value="Pp3c16_7990"/>
</dbReference>
<dbReference type="EC" id="2.4.1.80" evidence="5"/>
<accession>A0A7I4F7D5</accession>
<evidence type="ECO:0000256" key="1">
    <source>
        <dbReference type="ARBA" id="ARBA00004141"/>
    </source>
</evidence>
<dbReference type="GO" id="GO:0016020">
    <property type="term" value="C:membrane"/>
    <property type="evidence" value="ECO:0000318"/>
    <property type="project" value="GO_Central"/>
</dbReference>
<dbReference type="UniPathway" id="UPA00222"/>
<reference evidence="12 13" key="2">
    <citation type="journal article" date="2018" name="Plant J.">
        <title>The Physcomitrella patens chromosome-scale assembly reveals moss genome structure and evolution.</title>
        <authorList>
            <person name="Lang D."/>
            <person name="Ullrich K.K."/>
            <person name="Murat F."/>
            <person name="Fuchs J."/>
            <person name="Jenkins J."/>
            <person name="Haas F.B."/>
            <person name="Piednoel M."/>
            <person name="Gundlach H."/>
            <person name="Van Bel M."/>
            <person name="Meyberg R."/>
            <person name="Vives C."/>
            <person name="Morata J."/>
            <person name="Symeonidi A."/>
            <person name="Hiss M."/>
            <person name="Muchero W."/>
            <person name="Kamisugi Y."/>
            <person name="Saleh O."/>
            <person name="Blanc G."/>
            <person name="Decker E.L."/>
            <person name="van Gessel N."/>
            <person name="Grimwood J."/>
            <person name="Hayes R.D."/>
            <person name="Graham S.W."/>
            <person name="Gunter L.E."/>
            <person name="McDaniel S.F."/>
            <person name="Hoernstein S.N.W."/>
            <person name="Larsson A."/>
            <person name="Li F.W."/>
            <person name="Perroud P.F."/>
            <person name="Phillips J."/>
            <person name="Ranjan P."/>
            <person name="Rokshar D.S."/>
            <person name="Rothfels C.J."/>
            <person name="Schneider L."/>
            <person name="Shu S."/>
            <person name="Stevenson D.W."/>
            <person name="Thummler F."/>
            <person name="Tillich M."/>
            <person name="Villarreal Aguilar J.C."/>
            <person name="Widiez T."/>
            <person name="Wong G.K."/>
            <person name="Wymore A."/>
            <person name="Zhang Y."/>
            <person name="Zimmer A.D."/>
            <person name="Quatrano R.S."/>
            <person name="Mayer K.F.X."/>
            <person name="Goodstein D."/>
            <person name="Casacuberta J.M."/>
            <person name="Vandepoele K."/>
            <person name="Reski R."/>
            <person name="Cuming A.C."/>
            <person name="Tuskan G.A."/>
            <person name="Maumus F."/>
            <person name="Salse J."/>
            <person name="Schmutz J."/>
            <person name="Rensing S.A."/>
        </authorList>
    </citation>
    <scope>NUCLEOTIDE SEQUENCE [LARGE SCALE GENOMIC DNA]</scope>
    <source>
        <strain evidence="12 13">cv. Gransden 2004</strain>
    </source>
</reference>
<evidence type="ECO:0000256" key="5">
    <source>
        <dbReference type="ARBA" id="ARBA00012699"/>
    </source>
</evidence>
<evidence type="ECO:0000256" key="7">
    <source>
        <dbReference type="ARBA" id="ARBA00022679"/>
    </source>
</evidence>
<dbReference type="AlphaFoldDB" id="A0A7I4F7D5"/>
<gene>
    <name evidence="12" type="primary">LOC112293937</name>
</gene>
<dbReference type="Gene3D" id="3.90.550.10">
    <property type="entry name" value="Spore Coat Polysaccharide Biosynthesis Protein SpsA, Chain A"/>
    <property type="match status" value="1"/>
</dbReference>
<comment type="pathway">
    <text evidence="2">Lipid metabolism; sphingolipid metabolism.</text>
</comment>
<dbReference type="EnsemblPlants" id="Pp3c16_7990V3.5">
    <property type="protein sequence ID" value="Pp3c16_7990V3.5"/>
    <property type="gene ID" value="Pp3c16_7990"/>
</dbReference>
<evidence type="ECO:0000256" key="2">
    <source>
        <dbReference type="ARBA" id="ARBA00004760"/>
    </source>
</evidence>
<dbReference type="FunCoup" id="A0A7I4F7D5">
    <property type="interactions" value="319"/>
</dbReference>
<reference evidence="12 13" key="1">
    <citation type="journal article" date="2008" name="Science">
        <title>The Physcomitrella genome reveals evolutionary insights into the conquest of land by plants.</title>
        <authorList>
            <person name="Rensing S."/>
            <person name="Lang D."/>
            <person name="Zimmer A."/>
            <person name="Terry A."/>
            <person name="Salamov A."/>
            <person name="Shapiro H."/>
            <person name="Nishiyama T."/>
            <person name="Perroud P.-F."/>
            <person name="Lindquist E."/>
            <person name="Kamisugi Y."/>
            <person name="Tanahashi T."/>
            <person name="Sakakibara K."/>
            <person name="Fujita T."/>
            <person name="Oishi K."/>
            <person name="Shin-I T."/>
            <person name="Kuroki Y."/>
            <person name="Toyoda A."/>
            <person name="Suzuki Y."/>
            <person name="Hashimoto A."/>
            <person name="Yamaguchi K."/>
            <person name="Sugano A."/>
            <person name="Kohara Y."/>
            <person name="Fujiyama A."/>
            <person name="Anterola A."/>
            <person name="Aoki S."/>
            <person name="Ashton N."/>
            <person name="Barbazuk W.B."/>
            <person name="Barker E."/>
            <person name="Bennetzen J."/>
            <person name="Bezanilla M."/>
            <person name="Blankenship R."/>
            <person name="Cho S.H."/>
            <person name="Dutcher S."/>
            <person name="Estelle M."/>
            <person name="Fawcett J.A."/>
            <person name="Gundlach H."/>
            <person name="Hanada K."/>
            <person name="Heyl A."/>
            <person name="Hicks K.A."/>
            <person name="Hugh J."/>
            <person name="Lohr M."/>
            <person name="Mayer K."/>
            <person name="Melkozernov A."/>
            <person name="Murata T."/>
            <person name="Nelson D."/>
            <person name="Pils B."/>
            <person name="Prigge M."/>
            <person name="Reiss B."/>
            <person name="Renner T."/>
            <person name="Rombauts S."/>
            <person name="Rushton P."/>
            <person name="Sanderfoot A."/>
            <person name="Schween G."/>
            <person name="Shiu S.-H."/>
            <person name="Stueber K."/>
            <person name="Theodoulou F.L."/>
            <person name="Tu H."/>
            <person name="Van de Peer Y."/>
            <person name="Verrier P.J."/>
            <person name="Waters E."/>
            <person name="Wood A."/>
            <person name="Yang L."/>
            <person name="Cove D."/>
            <person name="Cuming A."/>
            <person name="Hasebe M."/>
            <person name="Lucas S."/>
            <person name="Mishler D.B."/>
            <person name="Reski R."/>
            <person name="Grigoriev I."/>
            <person name="Quatrano R.S."/>
            <person name="Boore J.L."/>
        </authorList>
    </citation>
    <scope>NUCLEOTIDE SEQUENCE [LARGE SCALE GENOMIC DNA]</scope>
    <source>
        <strain evidence="12 13">cv. Gransden 2004</strain>
    </source>
</reference>
<evidence type="ECO:0000256" key="11">
    <source>
        <dbReference type="SAM" id="Phobius"/>
    </source>
</evidence>
<evidence type="ECO:0000256" key="8">
    <source>
        <dbReference type="ARBA" id="ARBA00022692"/>
    </source>
</evidence>
<evidence type="ECO:0000256" key="6">
    <source>
        <dbReference type="ARBA" id="ARBA00022676"/>
    </source>
</evidence>
<evidence type="ECO:0000256" key="4">
    <source>
        <dbReference type="ARBA" id="ARBA00006739"/>
    </source>
</evidence>
<proteinExistence type="inferred from homology"/>
<dbReference type="PANTHER" id="PTHR12726">
    <property type="entry name" value="CERAMIDE GLUCOSYLTRANSFERASE"/>
    <property type="match status" value="1"/>
</dbReference>
<dbReference type="EMBL" id="ABEU02000016">
    <property type="status" value="NOT_ANNOTATED_CDS"/>
    <property type="molecule type" value="Genomic_DNA"/>
</dbReference>
<dbReference type="GO" id="GO:0008120">
    <property type="term" value="F:ceramide glucosyltransferase activity"/>
    <property type="evidence" value="ECO:0000318"/>
    <property type="project" value="GO_Central"/>
</dbReference>
<keyword evidence="7" id="KW-0808">Transferase</keyword>
<evidence type="ECO:0000256" key="9">
    <source>
        <dbReference type="ARBA" id="ARBA00022989"/>
    </source>
</evidence>
<dbReference type="InParanoid" id="A0A7I4F7D5"/>
<feature type="transmembrane region" description="Helical" evidence="11">
    <location>
        <begin position="372"/>
        <end position="396"/>
    </location>
</feature>
<comment type="pathway">
    <text evidence="3">Sphingolipid metabolism.</text>
</comment>
<protein>
    <recommendedName>
        <fullName evidence="5">ceramide glucosyltransferase</fullName>
        <ecNumber evidence="5">2.4.1.80</ecNumber>
    </recommendedName>
</protein>
<reference evidence="12" key="3">
    <citation type="submission" date="2020-12" db="UniProtKB">
        <authorList>
            <consortium name="EnsemblPlants"/>
        </authorList>
    </citation>
    <scope>IDENTIFICATION</scope>
</reference>
<keyword evidence="8 11" id="KW-0812">Transmembrane</keyword>
<keyword evidence="10 11" id="KW-0472">Membrane</keyword>
<keyword evidence="6" id="KW-0328">Glycosyltransferase</keyword>
<organism evidence="12 13">
    <name type="scientific">Physcomitrium patens</name>
    <name type="common">Spreading-leaved earth moss</name>
    <name type="synonym">Physcomitrella patens</name>
    <dbReference type="NCBI Taxonomy" id="3218"/>
    <lineage>
        <taxon>Eukaryota</taxon>
        <taxon>Viridiplantae</taxon>
        <taxon>Streptophyta</taxon>
        <taxon>Embryophyta</taxon>
        <taxon>Bryophyta</taxon>
        <taxon>Bryophytina</taxon>
        <taxon>Bryopsida</taxon>
        <taxon>Funariidae</taxon>
        <taxon>Funariales</taxon>
        <taxon>Funariaceae</taxon>
        <taxon>Physcomitrium</taxon>
    </lineage>
</organism>
<name>A0A7I4F7D5_PHYPA</name>
<comment type="subcellular location">
    <subcellularLocation>
        <location evidence="1">Membrane</location>
        <topology evidence="1">Multi-pass membrane protein</topology>
    </subcellularLocation>
</comment>
<dbReference type="GO" id="GO:0006679">
    <property type="term" value="P:glucosylceramide biosynthetic process"/>
    <property type="evidence" value="ECO:0000318"/>
    <property type="project" value="GO_Central"/>
</dbReference>